<dbReference type="Gene3D" id="3.30.565.10">
    <property type="entry name" value="Histidine kinase-like ATPase, C-terminal domain"/>
    <property type="match status" value="1"/>
</dbReference>
<feature type="region of interest" description="Disordered" evidence="2">
    <location>
        <begin position="121"/>
        <end position="172"/>
    </location>
</feature>
<keyword evidence="6" id="KW-1185">Reference proteome</keyword>
<dbReference type="EMBL" id="CP018762">
    <property type="protein sequence ID" value="APZ35502.1"/>
    <property type="molecule type" value="Genomic_DNA"/>
</dbReference>
<keyword evidence="3" id="KW-1133">Transmembrane helix</keyword>
<sequence length="443" mass="44637">MTDAVVLAAVLGVAGGAGLVILLLLARRLGRGGADLGSDAEQAAHRALHEAGLAAVHLRGGLGADDVGRAARHLRTLLGSAAVALVQDGRVVAADGPVDEAAARRVAARVVETGRRQVLRAGEAAGAGGPGGGGAGAGGAGADEGAGSDAGADAGVPGGGGPGAGGPGAGGPGAGDAAAAPIVVDGALAGVLVAFAAPVRAALVRAVAEVADWCAAQLALGELDASRTALAEAELRALRAQISPHFIYNALTAIASFITTDPARARELVLEFADFTRYSFRRQGEFTTLAEELRSIHSYLELERSRFGDRLAVTLRIAPETLSTVIPFLSVQPIVENAVRHGLEPGERGGGIRIEARDDATHTEITVEDDGVGMDPEQLRALLNTDADGAHVGIRNVDTRLRQLYGPGGGLVVETNTGAGTLVRMRIPKSQPQHALDTSGAGA</sequence>
<evidence type="ECO:0000256" key="1">
    <source>
        <dbReference type="ARBA" id="ARBA00022777"/>
    </source>
</evidence>
<proteinExistence type="predicted"/>
<keyword evidence="3" id="KW-0812">Transmembrane</keyword>
<evidence type="ECO:0000256" key="3">
    <source>
        <dbReference type="SAM" id="Phobius"/>
    </source>
</evidence>
<dbReference type="InterPro" id="IPR005467">
    <property type="entry name" value="His_kinase_dom"/>
</dbReference>
<reference evidence="5 6" key="1">
    <citation type="submission" date="2016-12" db="EMBL/GenBank/DDBJ databases">
        <title>Complete genome sequence of Microbacterium aurum KACC 15219.</title>
        <authorList>
            <person name="Jung Y."/>
            <person name="Shin J.-H."/>
            <person name="Lee Y.-J."/>
            <person name="Yi H."/>
            <person name="Bahn Y.-S."/>
            <person name="Kim J.F."/>
            <person name="Lee D.-W."/>
        </authorList>
    </citation>
    <scope>NUCLEOTIDE SEQUENCE [LARGE SCALE GENOMIC DNA]</scope>
    <source>
        <strain evidence="5 6">KACC 15219</strain>
    </source>
</reference>
<dbReference type="GO" id="GO:0000155">
    <property type="term" value="F:phosphorelay sensor kinase activity"/>
    <property type="evidence" value="ECO:0007669"/>
    <property type="project" value="InterPro"/>
</dbReference>
<dbReference type="AlphaFoldDB" id="A0A1P8UBN4"/>
<dbReference type="GO" id="GO:0016020">
    <property type="term" value="C:membrane"/>
    <property type="evidence" value="ECO:0007669"/>
    <property type="project" value="InterPro"/>
</dbReference>
<dbReference type="InterPro" id="IPR036890">
    <property type="entry name" value="HATPase_C_sf"/>
</dbReference>
<dbReference type="InterPro" id="IPR010559">
    <property type="entry name" value="Sig_transdc_His_kin_internal"/>
</dbReference>
<dbReference type="Pfam" id="PF02518">
    <property type="entry name" value="HATPase_c"/>
    <property type="match status" value="1"/>
</dbReference>
<feature type="compositionally biased region" description="Low complexity" evidence="2">
    <location>
        <begin position="145"/>
        <end position="155"/>
    </location>
</feature>
<dbReference type="RefSeq" id="WP_076691868.1">
    <property type="nucleotide sequence ID" value="NZ_CP018762.1"/>
</dbReference>
<dbReference type="SUPFAM" id="SSF55874">
    <property type="entry name" value="ATPase domain of HSP90 chaperone/DNA topoisomerase II/histidine kinase"/>
    <property type="match status" value="1"/>
</dbReference>
<dbReference type="STRING" id="36805.BOH66_15620"/>
<keyword evidence="1 5" id="KW-0418">Kinase</keyword>
<evidence type="ECO:0000256" key="2">
    <source>
        <dbReference type="SAM" id="MobiDB-lite"/>
    </source>
</evidence>
<dbReference type="PANTHER" id="PTHR34220">
    <property type="entry name" value="SENSOR HISTIDINE KINASE YPDA"/>
    <property type="match status" value="1"/>
</dbReference>
<dbReference type="PANTHER" id="PTHR34220:SF7">
    <property type="entry name" value="SENSOR HISTIDINE KINASE YPDA"/>
    <property type="match status" value="1"/>
</dbReference>
<dbReference type="InterPro" id="IPR003594">
    <property type="entry name" value="HATPase_dom"/>
</dbReference>
<dbReference type="OrthoDB" id="2514702at2"/>
<dbReference type="PROSITE" id="PS50109">
    <property type="entry name" value="HIS_KIN"/>
    <property type="match status" value="1"/>
</dbReference>
<organism evidence="5 6">
    <name type="scientific">Microbacterium aurum</name>
    <dbReference type="NCBI Taxonomy" id="36805"/>
    <lineage>
        <taxon>Bacteria</taxon>
        <taxon>Bacillati</taxon>
        <taxon>Actinomycetota</taxon>
        <taxon>Actinomycetes</taxon>
        <taxon>Micrococcales</taxon>
        <taxon>Microbacteriaceae</taxon>
        <taxon>Microbacterium</taxon>
    </lineage>
</organism>
<dbReference type="KEGG" id="maur:BOH66_15620"/>
<evidence type="ECO:0000259" key="4">
    <source>
        <dbReference type="PROSITE" id="PS50109"/>
    </source>
</evidence>
<evidence type="ECO:0000313" key="5">
    <source>
        <dbReference type="EMBL" id="APZ35502.1"/>
    </source>
</evidence>
<dbReference type="Proteomes" id="UP000187185">
    <property type="component" value="Chromosome"/>
</dbReference>
<evidence type="ECO:0000313" key="6">
    <source>
        <dbReference type="Proteomes" id="UP000187185"/>
    </source>
</evidence>
<dbReference type="InterPro" id="IPR050640">
    <property type="entry name" value="Bact_2-comp_sensor_kinase"/>
</dbReference>
<protein>
    <submittedName>
        <fullName evidence="5">Sensor histidine kinase</fullName>
    </submittedName>
</protein>
<feature type="compositionally biased region" description="Gly residues" evidence="2">
    <location>
        <begin position="156"/>
        <end position="172"/>
    </location>
</feature>
<feature type="compositionally biased region" description="Gly residues" evidence="2">
    <location>
        <begin position="125"/>
        <end position="144"/>
    </location>
</feature>
<gene>
    <name evidence="5" type="ORF">BOH66_15620</name>
</gene>
<keyword evidence="1 5" id="KW-0808">Transferase</keyword>
<dbReference type="SMART" id="SM00387">
    <property type="entry name" value="HATPase_c"/>
    <property type="match status" value="1"/>
</dbReference>
<dbReference type="Pfam" id="PF06580">
    <property type="entry name" value="His_kinase"/>
    <property type="match status" value="1"/>
</dbReference>
<keyword evidence="3" id="KW-0472">Membrane</keyword>
<name>A0A1P8UBN4_9MICO</name>
<accession>A0A1P8UBN4</accession>
<feature type="domain" description="Histidine kinase" evidence="4">
    <location>
        <begin position="264"/>
        <end position="431"/>
    </location>
</feature>
<feature type="transmembrane region" description="Helical" evidence="3">
    <location>
        <begin position="6"/>
        <end position="26"/>
    </location>
</feature>